<dbReference type="SUPFAM" id="SSF88659">
    <property type="entry name" value="Sigma3 and sigma4 domains of RNA polymerase sigma factors"/>
    <property type="match status" value="2"/>
</dbReference>
<dbReference type="Pfam" id="PF04542">
    <property type="entry name" value="Sigma70_r2"/>
    <property type="match status" value="1"/>
</dbReference>
<dbReference type="Pfam" id="PF04545">
    <property type="entry name" value="Sigma70_r4"/>
    <property type="match status" value="1"/>
</dbReference>
<evidence type="ECO:0000313" key="8">
    <source>
        <dbReference type="Proteomes" id="UP001595956"/>
    </source>
</evidence>
<gene>
    <name evidence="7" type="ORF">ACFPKY_20655</name>
</gene>
<dbReference type="Gene3D" id="1.20.140.160">
    <property type="match status" value="1"/>
</dbReference>
<dbReference type="PANTHER" id="PTHR30385:SF7">
    <property type="entry name" value="RNA POLYMERASE SIGMA FACTOR FLIA"/>
    <property type="match status" value="1"/>
</dbReference>
<keyword evidence="4" id="KW-0804">Transcription</keyword>
<evidence type="ECO:0000259" key="6">
    <source>
        <dbReference type="Pfam" id="PF04545"/>
    </source>
</evidence>
<dbReference type="PANTHER" id="PTHR30385">
    <property type="entry name" value="SIGMA FACTOR F FLAGELLAR"/>
    <property type="match status" value="1"/>
</dbReference>
<dbReference type="InterPro" id="IPR007630">
    <property type="entry name" value="RNA_pol_sigma70_r4"/>
</dbReference>
<dbReference type="SUPFAM" id="SSF88946">
    <property type="entry name" value="Sigma2 domain of RNA polymerase sigma factors"/>
    <property type="match status" value="1"/>
</dbReference>
<evidence type="ECO:0000259" key="5">
    <source>
        <dbReference type="Pfam" id="PF04542"/>
    </source>
</evidence>
<dbReference type="EMBL" id="JBHSMD010000010">
    <property type="protein sequence ID" value="MFC5495531.1"/>
    <property type="molecule type" value="Genomic_DNA"/>
</dbReference>
<evidence type="ECO:0000313" key="7">
    <source>
        <dbReference type="EMBL" id="MFC5495531.1"/>
    </source>
</evidence>
<dbReference type="RefSeq" id="WP_345181507.1">
    <property type="nucleotide sequence ID" value="NZ_BAABFQ010000009.1"/>
</dbReference>
<dbReference type="InterPro" id="IPR013325">
    <property type="entry name" value="RNA_pol_sigma_r2"/>
</dbReference>
<sequence length="287" mass="31032">MTTHTAPTEPLARDDADELAVRYLPIVGYLVRETMSRVPSYVDEDSLHSAGNLALVAAARAFDPARGVPFDRYASTRIRGAIVDELRSVDWASRSVRRRSRELADARARLTATGGGTPGDAVVARELGVSVDEVVKIDADVARATVLPLETGPDFSYADTLHAPGDGPEASALNTERLEYLVDAIAELPDRLATVVRGYFLEERPMAEIAAELGVTESRISQLRAEALVLLRDALNAALHPELLAVPETRPAGVVGRRRAAYADAVAERHAQRAVRPSRRARQVATV</sequence>
<dbReference type="Gene3D" id="1.10.1740.10">
    <property type="match status" value="1"/>
</dbReference>
<dbReference type="InterPro" id="IPR007627">
    <property type="entry name" value="RNA_pol_sigma70_r2"/>
</dbReference>
<evidence type="ECO:0000256" key="1">
    <source>
        <dbReference type="ARBA" id="ARBA00023015"/>
    </source>
</evidence>
<dbReference type="NCBIfam" id="TIGR02937">
    <property type="entry name" value="sigma70-ECF"/>
    <property type="match status" value="1"/>
</dbReference>
<keyword evidence="3" id="KW-0238">DNA-binding</keyword>
<feature type="domain" description="RNA polymerase sigma-70 region 2" evidence="5">
    <location>
        <begin position="36"/>
        <end position="91"/>
    </location>
</feature>
<evidence type="ECO:0000256" key="3">
    <source>
        <dbReference type="ARBA" id="ARBA00023125"/>
    </source>
</evidence>
<keyword evidence="2" id="KW-0731">Sigma factor</keyword>
<reference evidence="8" key="1">
    <citation type="journal article" date="2019" name="Int. J. Syst. Evol. Microbiol.">
        <title>The Global Catalogue of Microorganisms (GCM) 10K type strain sequencing project: providing services to taxonomists for standard genome sequencing and annotation.</title>
        <authorList>
            <consortium name="The Broad Institute Genomics Platform"/>
            <consortium name="The Broad Institute Genome Sequencing Center for Infectious Disease"/>
            <person name="Wu L."/>
            <person name="Ma J."/>
        </authorList>
    </citation>
    <scope>NUCLEOTIDE SEQUENCE [LARGE SCALE GENOMIC DNA]</scope>
    <source>
        <strain evidence="8">KACC 13778</strain>
    </source>
</reference>
<keyword evidence="1" id="KW-0805">Transcription regulation</keyword>
<name>A0ABW0N5K5_9ACTN</name>
<proteinExistence type="predicted"/>
<feature type="domain" description="RNA polymerase sigma-70 region 4" evidence="6">
    <location>
        <begin position="184"/>
        <end position="232"/>
    </location>
</feature>
<dbReference type="PIRSF" id="PIRSF000770">
    <property type="entry name" value="RNA_pol_sigma-SigE/K"/>
    <property type="match status" value="1"/>
</dbReference>
<comment type="caution">
    <text evidence="7">The sequence shown here is derived from an EMBL/GenBank/DDBJ whole genome shotgun (WGS) entry which is preliminary data.</text>
</comment>
<dbReference type="InterPro" id="IPR013324">
    <property type="entry name" value="RNA_pol_sigma_r3/r4-like"/>
</dbReference>
<protein>
    <submittedName>
        <fullName evidence="7">Sigma-70 family RNA polymerase sigma factor</fullName>
    </submittedName>
</protein>
<evidence type="ECO:0000256" key="4">
    <source>
        <dbReference type="ARBA" id="ARBA00023163"/>
    </source>
</evidence>
<organism evidence="7 8">
    <name type="scientific">Nocardioides caricicola</name>
    <dbReference type="NCBI Taxonomy" id="634770"/>
    <lineage>
        <taxon>Bacteria</taxon>
        <taxon>Bacillati</taxon>
        <taxon>Actinomycetota</taxon>
        <taxon>Actinomycetes</taxon>
        <taxon>Propionibacteriales</taxon>
        <taxon>Nocardioidaceae</taxon>
        <taxon>Nocardioides</taxon>
    </lineage>
</organism>
<accession>A0ABW0N5K5</accession>
<dbReference type="InterPro" id="IPR000943">
    <property type="entry name" value="RNA_pol_sigma70"/>
</dbReference>
<keyword evidence="8" id="KW-1185">Reference proteome</keyword>
<dbReference type="Proteomes" id="UP001595956">
    <property type="component" value="Unassembled WGS sequence"/>
</dbReference>
<evidence type="ECO:0000256" key="2">
    <source>
        <dbReference type="ARBA" id="ARBA00023082"/>
    </source>
</evidence>
<dbReference type="CDD" id="cd06171">
    <property type="entry name" value="Sigma70_r4"/>
    <property type="match status" value="1"/>
</dbReference>
<dbReference type="InterPro" id="IPR014284">
    <property type="entry name" value="RNA_pol_sigma-70_dom"/>
</dbReference>